<dbReference type="Pfam" id="PF08239">
    <property type="entry name" value="SH3_3"/>
    <property type="match status" value="1"/>
</dbReference>
<evidence type="ECO:0000313" key="3">
    <source>
        <dbReference type="Proteomes" id="UP001596111"/>
    </source>
</evidence>
<protein>
    <submittedName>
        <fullName evidence="2">SH3 domain-containing protein</fullName>
    </submittedName>
</protein>
<dbReference type="Gene3D" id="2.30.30.40">
    <property type="entry name" value="SH3 Domains"/>
    <property type="match status" value="1"/>
</dbReference>
<proteinExistence type="predicted"/>
<keyword evidence="3" id="KW-1185">Reference proteome</keyword>
<gene>
    <name evidence="2" type="ORF">ACFPPB_01195</name>
</gene>
<comment type="caution">
    <text evidence="2">The sequence shown here is derived from an EMBL/GenBank/DDBJ whole genome shotgun (WGS) entry which is preliminary data.</text>
</comment>
<dbReference type="Proteomes" id="UP001596111">
    <property type="component" value="Unassembled WGS sequence"/>
</dbReference>
<evidence type="ECO:0000313" key="2">
    <source>
        <dbReference type="EMBL" id="MFC5579734.1"/>
    </source>
</evidence>
<dbReference type="RefSeq" id="WP_377323561.1">
    <property type="nucleotide sequence ID" value="NZ_JBHSNG010000001.1"/>
</dbReference>
<sequence>MNAITDALTLPALAQAADGFVTGNVNLRAGPGAEYPLILTIPGGAPVNIQDCTTGWE</sequence>
<dbReference type="InterPro" id="IPR003646">
    <property type="entry name" value="SH3-like_bac-type"/>
</dbReference>
<organism evidence="2 3">
    <name type="scientific">Rhodanobacter terrae</name>
    <dbReference type="NCBI Taxonomy" id="418647"/>
    <lineage>
        <taxon>Bacteria</taxon>
        <taxon>Pseudomonadati</taxon>
        <taxon>Pseudomonadota</taxon>
        <taxon>Gammaproteobacteria</taxon>
        <taxon>Lysobacterales</taxon>
        <taxon>Rhodanobacteraceae</taxon>
        <taxon>Rhodanobacter</taxon>
    </lineage>
</organism>
<reference evidence="3" key="1">
    <citation type="journal article" date="2019" name="Int. J. Syst. Evol. Microbiol.">
        <title>The Global Catalogue of Microorganisms (GCM) 10K type strain sequencing project: providing services to taxonomists for standard genome sequencing and annotation.</title>
        <authorList>
            <consortium name="The Broad Institute Genomics Platform"/>
            <consortium name="The Broad Institute Genome Sequencing Center for Infectious Disease"/>
            <person name="Wu L."/>
            <person name="Ma J."/>
        </authorList>
    </citation>
    <scope>NUCLEOTIDE SEQUENCE [LARGE SCALE GENOMIC DNA]</scope>
    <source>
        <strain evidence="3">CGMCC 1.13587</strain>
    </source>
</reference>
<evidence type="ECO:0000259" key="1">
    <source>
        <dbReference type="Pfam" id="PF08239"/>
    </source>
</evidence>
<name>A0ABW0STD3_9GAMM</name>
<dbReference type="EMBL" id="JBHSNG010000001">
    <property type="protein sequence ID" value="MFC5579734.1"/>
    <property type="molecule type" value="Genomic_DNA"/>
</dbReference>
<feature type="domain" description="SH3b" evidence="1">
    <location>
        <begin position="23"/>
        <end position="56"/>
    </location>
</feature>
<accession>A0ABW0STD3</accession>